<evidence type="ECO:0000313" key="4">
    <source>
        <dbReference type="Proteomes" id="UP000041254"/>
    </source>
</evidence>
<dbReference type="InterPro" id="IPR038765">
    <property type="entry name" value="Papain-like_cys_pep_sf"/>
</dbReference>
<protein>
    <recommendedName>
        <fullName evidence="2">PH domain-containing protein</fullName>
    </recommendedName>
</protein>
<sequence>MQHKENPSRPTYERLKDTTPSAALQPVPSRSVRDNVNGSDASPQQGGVGNHGSGAGSGAAATVVYQRGRDEPVEYAESDSESDDEGSTAVEGEPGEPQTPPSGDPPHRLTEMRGFLQKKSSLIGWATRFFVLRERKLTYYRHQYDRKPRGTLDSDLIQVQIECLWDPQQPPPRPQLIRESGWTQCITPVTDLCCRGKLTVHLPEVGFRIYPKGVDRVFELKGPYDEVQLWVAALKYHIASSRPPADHQQLLAHQPKFWKFDRITPSRFETLAQTGDILLFCSTHRAAKIQRAITGSHYDHVALVLRFADGRLAFFEAAGGVGVGVVTWRDFIAHKWHLLYPKLAVRRLTFERTNERLLALEAFVKASCGKPYLITTAKLLRREKQTGVGESETYFCSELVADALKILQVLPNDIPSSDFWPSSFARNNECDLVLSSGAEMGDEHLIDFNLEPGYESSDQFVRKKRKDKTDKRDD</sequence>
<feature type="domain" description="PH" evidence="2">
    <location>
        <begin position="109"/>
        <end position="239"/>
    </location>
</feature>
<dbReference type="EMBL" id="CDMY01000310">
    <property type="protein sequence ID" value="CEM01809.1"/>
    <property type="molecule type" value="Genomic_DNA"/>
</dbReference>
<dbReference type="OrthoDB" id="289113at2759"/>
<feature type="compositionally biased region" description="Gly residues" evidence="1">
    <location>
        <begin position="46"/>
        <end position="57"/>
    </location>
</feature>
<feature type="compositionally biased region" description="Acidic residues" evidence="1">
    <location>
        <begin position="73"/>
        <end position="86"/>
    </location>
</feature>
<name>A0A0G4ETV2_VITBC</name>
<dbReference type="Proteomes" id="UP000041254">
    <property type="component" value="Unassembled WGS sequence"/>
</dbReference>
<dbReference type="OMA" id="RCIQQHI"/>
<feature type="compositionally biased region" description="Polar residues" evidence="1">
    <location>
        <begin position="34"/>
        <end position="45"/>
    </location>
</feature>
<dbReference type="InParanoid" id="A0A0G4ETV2"/>
<evidence type="ECO:0000313" key="3">
    <source>
        <dbReference type="EMBL" id="CEM01809.1"/>
    </source>
</evidence>
<dbReference type="PANTHER" id="PTHR47112">
    <property type="entry name" value="PX DOMAIN-CONTAINING PROTEIN"/>
    <property type="match status" value="1"/>
</dbReference>
<dbReference type="InterPro" id="IPR001849">
    <property type="entry name" value="PH_domain"/>
</dbReference>
<dbReference type="Pfam" id="PF05708">
    <property type="entry name" value="Peptidase_C92"/>
    <property type="match status" value="1"/>
</dbReference>
<organism evidence="3 4">
    <name type="scientific">Vitrella brassicaformis (strain CCMP3155)</name>
    <dbReference type="NCBI Taxonomy" id="1169540"/>
    <lineage>
        <taxon>Eukaryota</taxon>
        <taxon>Sar</taxon>
        <taxon>Alveolata</taxon>
        <taxon>Colpodellida</taxon>
        <taxon>Vitrellaceae</taxon>
        <taxon>Vitrella</taxon>
    </lineage>
</organism>
<dbReference type="InterPro" id="IPR011993">
    <property type="entry name" value="PH-like_dom_sf"/>
</dbReference>
<reference evidence="3 4" key="1">
    <citation type="submission" date="2014-11" db="EMBL/GenBank/DDBJ databases">
        <authorList>
            <person name="Zhu J."/>
            <person name="Qi W."/>
            <person name="Song R."/>
        </authorList>
    </citation>
    <scope>NUCLEOTIDE SEQUENCE [LARGE SCALE GENOMIC DNA]</scope>
</reference>
<accession>A0A0G4ETV2</accession>
<proteinExistence type="predicted"/>
<feature type="region of interest" description="Disordered" evidence="1">
    <location>
        <begin position="1"/>
        <end position="110"/>
    </location>
</feature>
<dbReference type="PROSITE" id="PS50003">
    <property type="entry name" value="PH_DOMAIN"/>
    <property type="match status" value="1"/>
</dbReference>
<dbReference type="SMART" id="SM00233">
    <property type="entry name" value="PH"/>
    <property type="match status" value="1"/>
</dbReference>
<dbReference type="PhylomeDB" id="A0A0G4ETV2"/>
<evidence type="ECO:0000256" key="1">
    <source>
        <dbReference type="SAM" id="MobiDB-lite"/>
    </source>
</evidence>
<gene>
    <name evidence="3" type="ORF">Vbra_20874</name>
</gene>
<keyword evidence="4" id="KW-1185">Reference proteome</keyword>
<dbReference type="PANTHER" id="PTHR47112:SF1">
    <property type="entry name" value="PX DOMAIN-CONTAINING PROTEIN"/>
    <property type="match status" value="1"/>
</dbReference>
<dbReference type="SUPFAM" id="SSF54001">
    <property type="entry name" value="Cysteine proteinases"/>
    <property type="match status" value="1"/>
</dbReference>
<dbReference type="InterPro" id="IPR024453">
    <property type="entry name" value="Peptidase_C92"/>
</dbReference>
<feature type="compositionally biased region" description="Basic and acidic residues" evidence="1">
    <location>
        <begin position="1"/>
        <end position="17"/>
    </location>
</feature>
<dbReference type="AlphaFoldDB" id="A0A0G4ETV2"/>
<evidence type="ECO:0000259" key="2">
    <source>
        <dbReference type="PROSITE" id="PS50003"/>
    </source>
</evidence>
<dbReference type="SUPFAM" id="SSF50729">
    <property type="entry name" value="PH domain-like"/>
    <property type="match status" value="1"/>
</dbReference>
<dbReference type="VEuPathDB" id="CryptoDB:Vbra_20874"/>
<dbReference type="Gene3D" id="3.90.1720.10">
    <property type="entry name" value="endopeptidase domain like (from Nostoc punctiforme)"/>
    <property type="match status" value="1"/>
</dbReference>
<dbReference type="Gene3D" id="2.30.29.30">
    <property type="entry name" value="Pleckstrin-homology domain (PH domain)/Phosphotyrosine-binding domain (PTB)"/>
    <property type="match status" value="1"/>
</dbReference>
<dbReference type="Pfam" id="PF00169">
    <property type="entry name" value="PH"/>
    <property type="match status" value="1"/>
</dbReference>